<dbReference type="PROSITE" id="PS00894">
    <property type="entry name" value="HTH_DEOR_1"/>
    <property type="match status" value="1"/>
</dbReference>
<dbReference type="Pfam" id="PF08279">
    <property type="entry name" value="HTH_11"/>
    <property type="match status" value="1"/>
</dbReference>
<comment type="caution">
    <text evidence="5">The sequence shown here is derived from an EMBL/GenBank/DDBJ whole genome shotgun (WGS) entry which is preliminary data.</text>
</comment>
<keyword evidence="3" id="KW-0804">Transcription</keyword>
<dbReference type="PROSITE" id="PS52050">
    <property type="entry name" value="WYL"/>
    <property type="match status" value="1"/>
</dbReference>
<dbReference type="Pfam" id="PF13280">
    <property type="entry name" value="WYL"/>
    <property type="match status" value="1"/>
</dbReference>
<dbReference type="Pfam" id="PF25583">
    <property type="entry name" value="WCX"/>
    <property type="match status" value="1"/>
</dbReference>
<dbReference type="InterPro" id="IPR028349">
    <property type="entry name" value="PafC-like"/>
</dbReference>
<dbReference type="InterPro" id="IPR051534">
    <property type="entry name" value="CBASS_pafABC_assoc_protein"/>
</dbReference>
<dbReference type="InterPro" id="IPR013196">
    <property type="entry name" value="HTH_11"/>
</dbReference>
<name>A0A7W8QHK6_9ACTN</name>
<sequence>MRDPSARLLRLLSLLQTPREWTGAELAERLGTTPRTVRRDIDRLRGLGYPVHGTRGTAGGYRLEAGAAVPPLLLDDDEAVAVALSLRTAEGGAVAGVEEAAPRALAKLERVLPSRLRRRVAALAGAAVVLPQRGPAADPGVLALLASACAAGEALRFGYRSRSGATTRRLVEPHRLVAAGRRWYLVAFDTDRADWRTFRADRVTEPRATGRRVPRRALPGGADPAQWVEQRLASAFDTVRARVLVRAPADRVAEATPASLGAVEPVDDASCLLHTAPDTPEYLAYRIAVLGFEFTLLDPPELAPHLRSLAERTLRAAEGHPPLPDPPA</sequence>
<evidence type="ECO:0000256" key="1">
    <source>
        <dbReference type="ARBA" id="ARBA00023015"/>
    </source>
</evidence>
<organism evidence="5 6">
    <name type="scientific">Nocardiopsis composta</name>
    <dbReference type="NCBI Taxonomy" id="157465"/>
    <lineage>
        <taxon>Bacteria</taxon>
        <taxon>Bacillati</taxon>
        <taxon>Actinomycetota</taxon>
        <taxon>Actinomycetes</taxon>
        <taxon>Streptosporangiales</taxon>
        <taxon>Nocardiopsidaceae</taxon>
        <taxon>Nocardiopsis</taxon>
    </lineage>
</organism>
<dbReference type="PROSITE" id="PS51000">
    <property type="entry name" value="HTH_DEOR_2"/>
    <property type="match status" value="1"/>
</dbReference>
<keyword evidence="2 5" id="KW-0238">DNA-binding</keyword>
<dbReference type="Proteomes" id="UP000572635">
    <property type="component" value="Unassembled WGS sequence"/>
</dbReference>
<protein>
    <submittedName>
        <fullName evidence="5">Putative DNA-binding transcriptional regulator YafY</fullName>
    </submittedName>
</protein>
<dbReference type="AlphaFoldDB" id="A0A7W8QHK6"/>
<gene>
    <name evidence="5" type="ORF">HDA36_000253</name>
</gene>
<dbReference type="PANTHER" id="PTHR34580">
    <property type="match status" value="1"/>
</dbReference>
<keyword evidence="6" id="KW-1185">Reference proteome</keyword>
<dbReference type="PIRSF" id="PIRSF016838">
    <property type="entry name" value="PafC"/>
    <property type="match status" value="1"/>
</dbReference>
<reference evidence="5 6" key="1">
    <citation type="submission" date="2020-08" db="EMBL/GenBank/DDBJ databases">
        <title>Sequencing the genomes of 1000 actinobacteria strains.</title>
        <authorList>
            <person name="Klenk H.-P."/>
        </authorList>
    </citation>
    <scope>NUCLEOTIDE SEQUENCE [LARGE SCALE GENOMIC DNA]</scope>
    <source>
        <strain evidence="5 6">DSM 44551</strain>
    </source>
</reference>
<dbReference type="SUPFAM" id="SSF46785">
    <property type="entry name" value="Winged helix' DNA-binding domain"/>
    <property type="match status" value="1"/>
</dbReference>
<dbReference type="RefSeq" id="WP_184387847.1">
    <property type="nucleotide sequence ID" value="NZ_BAAAJD010000163.1"/>
</dbReference>
<proteinExistence type="predicted"/>
<dbReference type="InterPro" id="IPR026881">
    <property type="entry name" value="WYL_dom"/>
</dbReference>
<dbReference type="PANTHER" id="PTHR34580:SF3">
    <property type="entry name" value="PROTEIN PAFB"/>
    <property type="match status" value="1"/>
</dbReference>
<dbReference type="GO" id="GO:0003700">
    <property type="term" value="F:DNA-binding transcription factor activity"/>
    <property type="evidence" value="ECO:0007669"/>
    <property type="project" value="InterPro"/>
</dbReference>
<evidence type="ECO:0000313" key="5">
    <source>
        <dbReference type="EMBL" id="MBB5430169.1"/>
    </source>
</evidence>
<feature type="domain" description="HTH deoR-type" evidence="4">
    <location>
        <begin position="4"/>
        <end position="59"/>
    </location>
</feature>
<dbReference type="GO" id="GO:0003677">
    <property type="term" value="F:DNA binding"/>
    <property type="evidence" value="ECO:0007669"/>
    <property type="project" value="UniProtKB-KW"/>
</dbReference>
<dbReference type="InterPro" id="IPR036390">
    <property type="entry name" value="WH_DNA-bd_sf"/>
</dbReference>
<dbReference type="InterPro" id="IPR057727">
    <property type="entry name" value="WCX_dom"/>
</dbReference>
<dbReference type="EMBL" id="JACHDB010000001">
    <property type="protein sequence ID" value="MBB5430169.1"/>
    <property type="molecule type" value="Genomic_DNA"/>
</dbReference>
<evidence type="ECO:0000259" key="4">
    <source>
        <dbReference type="PROSITE" id="PS51000"/>
    </source>
</evidence>
<dbReference type="InterPro" id="IPR001034">
    <property type="entry name" value="DeoR_HTH"/>
</dbReference>
<keyword evidence="1" id="KW-0805">Transcription regulation</keyword>
<dbReference type="InterPro" id="IPR036388">
    <property type="entry name" value="WH-like_DNA-bd_sf"/>
</dbReference>
<evidence type="ECO:0000256" key="2">
    <source>
        <dbReference type="ARBA" id="ARBA00023125"/>
    </source>
</evidence>
<dbReference type="Gene3D" id="1.10.10.10">
    <property type="entry name" value="Winged helix-like DNA-binding domain superfamily/Winged helix DNA-binding domain"/>
    <property type="match status" value="1"/>
</dbReference>
<evidence type="ECO:0000256" key="3">
    <source>
        <dbReference type="ARBA" id="ARBA00023163"/>
    </source>
</evidence>
<evidence type="ECO:0000313" key="6">
    <source>
        <dbReference type="Proteomes" id="UP000572635"/>
    </source>
</evidence>
<dbReference type="InterPro" id="IPR018356">
    <property type="entry name" value="Tscrpt_reg_HTH_DeoR_CS"/>
</dbReference>
<accession>A0A7W8QHK6</accession>